<keyword evidence="5" id="KW-1185">Reference proteome</keyword>
<organism evidence="4 5">
    <name type="scientific">Alkalihalobacillus trypoxylicola</name>
    <dbReference type="NCBI Taxonomy" id="519424"/>
    <lineage>
        <taxon>Bacteria</taxon>
        <taxon>Bacillati</taxon>
        <taxon>Bacillota</taxon>
        <taxon>Bacilli</taxon>
        <taxon>Bacillales</taxon>
        <taxon>Bacillaceae</taxon>
        <taxon>Alkalihalobacillus</taxon>
    </lineage>
</organism>
<dbReference type="OrthoDB" id="9808602at2"/>
<dbReference type="GO" id="GO:0016780">
    <property type="term" value="F:phosphotransferase activity, for other substituted phosphate groups"/>
    <property type="evidence" value="ECO:0007669"/>
    <property type="project" value="TreeGrafter"/>
</dbReference>
<name>A0A161P9D8_9BACI</name>
<dbReference type="InterPro" id="IPR003362">
    <property type="entry name" value="Bact_transf"/>
</dbReference>
<keyword evidence="2" id="KW-1133">Transmembrane helix</keyword>
<evidence type="ECO:0000256" key="1">
    <source>
        <dbReference type="ARBA" id="ARBA00006464"/>
    </source>
</evidence>
<evidence type="ECO:0000259" key="3">
    <source>
        <dbReference type="Pfam" id="PF02397"/>
    </source>
</evidence>
<keyword evidence="2" id="KW-0472">Membrane</keyword>
<feature type="domain" description="Bacterial sugar transferase" evidence="3">
    <location>
        <begin position="2"/>
        <end position="176"/>
    </location>
</feature>
<protein>
    <submittedName>
        <fullName evidence="4">Sugar transferase</fullName>
    </submittedName>
</protein>
<dbReference type="Proteomes" id="UP000075806">
    <property type="component" value="Unassembled WGS sequence"/>
</dbReference>
<accession>A0A161P9D8</accession>
<dbReference type="PANTHER" id="PTHR30576">
    <property type="entry name" value="COLANIC BIOSYNTHESIS UDP-GLUCOSE LIPID CARRIER TRANSFERASE"/>
    <property type="match status" value="1"/>
</dbReference>
<sequence length="204" mass="23552">MKRIIDILAASILLIILAPLIGCIMLLIKFKLGSPVFFKQLRPGLNAKPFTLYKLRTMTNEKDRSGFYLTDSKRLTPIGRFLRKYSLDEWPQLINVLKGELSLVGPRPLLMEYIPLYSEAQLKRHDVKPGITGWAQVNGRNSTTWEKRFEYDLWYVENHSFLLDIKILAMTVKKVFRSEGINQSEQDTMERFKGIQAKVSGGQE</sequence>
<evidence type="ECO:0000256" key="2">
    <source>
        <dbReference type="SAM" id="Phobius"/>
    </source>
</evidence>
<dbReference type="AlphaFoldDB" id="A0A161P9D8"/>
<gene>
    <name evidence="4" type="ORF">AZF04_10745</name>
</gene>
<reference evidence="4" key="1">
    <citation type="submission" date="2016-02" db="EMBL/GenBank/DDBJ databases">
        <title>Genome sequence of Bacillus trypoxylicola KCTC 13244(T).</title>
        <authorList>
            <person name="Jeong H."/>
            <person name="Park S.-H."/>
            <person name="Choi S.-K."/>
        </authorList>
    </citation>
    <scope>NUCLEOTIDE SEQUENCE [LARGE SCALE GENOMIC DNA]</scope>
    <source>
        <strain evidence="4">KCTC 13244</strain>
    </source>
</reference>
<keyword evidence="2" id="KW-0812">Transmembrane</keyword>
<comment type="caution">
    <text evidence="4">The sequence shown here is derived from an EMBL/GenBank/DDBJ whole genome shotgun (WGS) entry which is preliminary data.</text>
</comment>
<dbReference type="EMBL" id="LTAO01000036">
    <property type="protein sequence ID" value="KYG27660.1"/>
    <property type="molecule type" value="Genomic_DNA"/>
</dbReference>
<feature type="transmembrane region" description="Helical" evidence="2">
    <location>
        <begin position="7"/>
        <end position="28"/>
    </location>
</feature>
<comment type="similarity">
    <text evidence="1">Belongs to the bacterial sugar transferase family.</text>
</comment>
<dbReference type="Pfam" id="PF02397">
    <property type="entry name" value="Bac_transf"/>
    <property type="match status" value="1"/>
</dbReference>
<dbReference type="PANTHER" id="PTHR30576:SF8">
    <property type="entry name" value="UNDECAPRENYL-PHOSPHATE GALACTOSE PHOSPHOTRANSFERASE"/>
    <property type="match status" value="1"/>
</dbReference>
<evidence type="ECO:0000313" key="4">
    <source>
        <dbReference type="EMBL" id="KYG27660.1"/>
    </source>
</evidence>
<evidence type="ECO:0000313" key="5">
    <source>
        <dbReference type="Proteomes" id="UP000075806"/>
    </source>
</evidence>
<dbReference type="STRING" id="519424.AZF04_10745"/>
<keyword evidence="4" id="KW-0808">Transferase</keyword>
<dbReference type="RefSeq" id="WP_061949790.1">
    <property type="nucleotide sequence ID" value="NZ_LTAO01000036.1"/>
</dbReference>
<proteinExistence type="inferred from homology"/>